<dbReference type="Pfam" id="PF08308">
    <property type="entry name" value="PEGA"/>
    <property type="match status" value="1"/>
</dbReference>
<feature type="region of interest" description="Disordered" evidence="5">
    <location>
        <begin position="495"/>
        <end position="532"/>
    </location>
</feature>
<evidence type="ECO:0000313" key="8">
    <source>
        <dbReference type="EMBL" id="KFA91055.1"/>
    </source>
</evidence>
<dbReference type="PANTHER" id="PTHR43289:SF6">
    <property type="entry name" value="SERINE_THREONINE-PROTEIN KINASE NEKL-3"/>
    <property type="match status" value="1"/>
</dbReference>
<dbReference type="PROSITE" id="PS50011">
    <property type="entry name" value="PROTEIN_KINASE_DOM"/>
    <property type="match status" value="1"/>
</dbReference>
<protein>
    <submittedName>
        <fullName evidence="8">Protein kinase</fullName>
    </submittedName>
</protein>
<evidence type="ECO:0000256" key="1">
    <source>
        <dbReference type="ARBA" id="ARBA00022679"/>
    </source>
</evidence>
<feature type="compositionally biased region" description="Low complexity" evidence="5">
    <location>
        <begin position="328"/>
        <end position="339"/>
    </location>
</feature>
<dbReference type="CDD" id="cd14014">
    <property type="entry name" value="STKc_PknB_like"/>
    <property type="match status" value="1"/>
</dbReference>
<dbReference type="GO" id="GO:0004674">
    <property type="term" value="F:protein serine/threonine kinase activity"/>
    <property type="evidence" value="ECO:0007669"/>
    <property type="project" value="TreeGrafter"/>
</dbReference>
<evidence type="ECO:0000256" key="6">
    <source>
        <dbReference type="SAM" id="Phobius"/>
    </source>
</evidence>
<feature type="domain" description="Protein kinase" evidence="7">
    <location>
        <begin position="8"/>
        <end position="282"/>
    </location>
</feature>
<dbReference type="Proteomes" id="UP000028547">
    <property type="component" value="Unassembled WGS sequence"/>
</dbReference>
<dbReference type="Gene3D" id="3.30.200.20">
    <property type="entry name" value="Phosphorylase Kinase, domain 1"/>
    <property type="match status" value="1"/>
</dbReference>
<keyword evidence="6" id="KW-1133">Transmembrane helix</keyword>
<dbReference type="SUPFAM" id="SSF56112">
    <property type="entry name" value="Protein kinase-like (PK-like)"/>
    <property type="match status" value="1"/>
</dbReference>
<evidence type="ECO:0000256" key="3">
    <source>
        <dbReference type="ARBA" id="ARBA00022777"/>
    </source>
</evidence>
<keyword evidence="6" id="KW-0812">Transmembrane</keyword>
<dbReference type="PANTHER" id="PTHR43289">
    <property type="entry name" value="MITOGEN-ACTIVATED PROTEIN KINASE KINASE KINASE 20-RELATED"/>
    <property type="match status" value="1"/>
</dbReference>
<evidence type="ECO:0000256" key="4">
    <source>
        <dbReference type="ARBA" id="ARBA00022840"/>
    </source>
</evidence>
<dbReference type="RefSeq" id="WP_043400145.1">
    <property type="nucleotide sequence ID" value="NZ_JPMI01000165.1"/>
</dbReference>
<dbReference type="Pfam" id="PF00069">
    <property type="entry name" value="Pkinase"/>
    <property type="match status" value="1"/>
</dbReference>
<dbReference type="Gene3D" id="1.10.510.10">
    <property type="entry name" value="Transferase(Phosphotransferase) domain 1"/>
    <property type="match status" value="1"/>
</dbReference>
<feature type="transmembrane region" description="Helical" evidence="6">
    <location>
        <begin position="388"/>
        <end position="408"/>
    </location>
</feature>
<evidence type="ECO:0000259" key="7">
    <source>
        <dbReference type="PROSITE" id="PS50011"/>
    </source>
</evidence>
<dbReference type="AlphaFoldDB" id="A0A084SRH0"/>
<comment type="caution">
    <text evidence="8">The sequence shown here is derived from an EMBL/GenBank/DDBJ whole genome shotgun (WGS) entry which is preliminary data.</text>
</comment>
<dbReference type="EMBL" id="JPMI01000165">
    <property type="protein sequence ID" value="KFA91055.1"/>
    <property type="molecule type" value="Genomic_DNA"/>
</dbReference>
<keyword evidence="1" id="KW-0808">Transferase</keyword>
<feature type="region of interest" description="Disordered" evidence="5">
    <location>
        <begin position="313"/>
        <end position="381"/>
    </location>
</feature>
<dbReference type="InterPro" id="IPR013229">
    <property type="entry name" value="PEGA"/>
</dbReference>
<accession>A0A084SRH0</accession>
<keyword evidence="3 8" id="KW-0418">Kinase</keyword>
<proteinExistence type="predicted"/>
<organism evidence="8 9">
    <name type="scientific">Archangium violaceum Cb vi76</name>
    <dbReference type="NCBI Taxonomy" id="1406225"/>
    <lineage>
        <taxon>Bacteria</taxon>
        <taxon>Pseudomonadati</taxon>
        <taxon>Myxococcota</taxon>
        <taxon>Myxococcia</taxon>
        <taxon>Myxococcales</taxon>
        <taxon>Cystobacterineae</taxon>
        <taxon>Archangiaceae</taxon>
        <taxon>Archangium</taxon>
    </lineage>
</organism>
<dbReference type="InterPro" id="IPR008266">
    <property type="entry name" value="Tyr_kinase_AS"/>
</dbReference>
<dbReference type="InterPro" id="IPR000719">
    <property type="entry name" value="Prot_kinase_dom"/>
</dbReference>
<dbReference type="InterPro" id="IPR011009">
    <property type="entry name" value="Kinase-like_dom_sf"/>
</dbReference>
<name>A0A084SRH0_9BACT</name>
<feature type="region of interest" description="Disordered" evidence="5">
    <location>
        <begin position="413"/>
        <end position="442"/>
    </location>
</feature>
<sequence length="532" mass="57190">MAVPFGKYQLLRKIASGGMGQVFLALERGAGLERLVVLKLILPHLAEDEDFLTMFLEEARLVARLAHSNLITILELTEIDGRHCLAMEYVQGDDVRRLEKYARAQGKPLPVGLVLRIIAEAAAGLHYAHQARNPQGQPLQLVHRDVSPQNILVGFDGGVKVIDFGVAKAAGSASNTATGVLKGKYPYMSPEQANGQPVDARSDLFALGVVLWEMLTGRRLFKGESDLMTLRLVRDCQVPPPSQLNPKLPPGVDELVLRALAPTPEGRFPDCGAFRLAIEDYILQYRLPASNAHLSAYLKDLYAERIAREADPANLDQLPEDADLDAKSNSSRSNARSVSQLAAAGRIPTPAGTGTPVVPPPRPLTSGRSQHTLSIPPVPEPRRRVPRMAILAGVGAMLVGAGAAIVILRQRPSEATRVTEPAPVVRTGPTPTEPPAEQPSPVEKQTAMLKVLSEPPGALVEVDGKHAGETPVDLPIPAQPVKLALKLNGYETQERQVSANDAPGFSVKLTPTKASEQKPRRNPAALGIKTGR</sequence>
<dbReference type="PROSITE" id="PS00109">
    <property type="entry name" value="PROTEIN_KINASE_TYR"/>
    <property type="match status" value="1"/>
</dbReference>
<keyword evidence="6" id="KW-0472">Membrane</keyword>
<keyword evidence="2" id="KW-0547">Nucleotide-binding</keyword>
<dbReference type="GO" id="GO:0005524">
    <property type="term" value="F:ATP binding"/>
    <property type="evidence" value="ECO:0007669"/>
    <property type="project" value="UniProtKB-KW"/>
</dbReference>
<evidence type="ECO:0000256" key="2">
    <source>
        <dbReference type="ARBA" id="ARBA00022741"/>
    </source>
</evidence>
<keyword evidence="4" id="KW-0067">ATP-binding</keyword>
<evidence type="ECO:0000313" key="9">
    <source>
        <dbReference type="Proteomes" id="UP000028547"/>
    </source>
</evidence>
<gene>
    <name evidence="8" type="ORF">Q664_24730</name>
</gene>
<evidence type="ECO:0000256" key="5">
    <source>
        <dbReference type="SAM" id="MobiDB-lite"/>
    </source>
</evidence>
<reference evidence="8 9" key="1">
    <citation type="submission" date="2014-07" db="EMBL/GenBank/DDBJ databases">
        <title>Draft Genome Sequence of Gephyronic Acid Producer, Cystobacter violaceus Strain Cb vi76.</title>
        <authorList>
            <person name="Stevens D.C."/>
            <person name="Young J."/>
            <person name="Carmichael R."/>
            <person name="Tan J."/>
            <person name="Taylor R.E."/>
        </authorList>
    </citation>
    <scope>NUCLEOTIDE SEQUENCE [LARGE SCALE GENOMIC DNA]</scope>
    <source>
        <strain evidence="8 9">Cb vi76</strain>
    </source>
</reference>